<evidence type="ECO:0000313" key="1">
    <source>
        <dbReference type="EMBL" id="GAA1873865.1"/>
    </source>
</evidence>
<proteinExistence type="predicted"/>
<evidence type="ECO:0000313" key="2">
    <source>
        <dbReference type="Proteomes" id="UP001501094"/>
    </source>
</evidence>
<comment type="caution">
    <text evidence="1">The sequence shown here is derived from an EMBL/GenBank/DDBJ whole genome shotgun (WGS) entry which is preliminary data.</text>
</comment>
<accession>A0ABP4ZVP3</accession>
<dbReference type="RefSeq" id="WP_344105816.1">
    <property type="nucleotide sequence ID" value="NZ_BAAANL010000009.1"/>
</dbReference>
<reference evidence="2" key="1">
    <citation type="journal article" date="2019" name="Int. J. Syst. Evol. Microbiol.">
        <title>The Global Catalogue of Microorganisms (GCM) 10K type strain sequencing project: providing services to taxonomists for standard genome sequencing and annotation.</title>
        <authorList>
            <consortium name="The Broad Institute Genomics Platform"/>
            <consortium name="The Broad Institute Genome Sequencing Center for Infectious Disease"/>
            <person name="Wu L."/>
            <person name="Ma J."/>
        </authorList>
    </citation>
    <scope>NUCLEOTIDE SEQUENCE [LARGE SCALE GENOMIC DNA]</scope>
    <source>
        <strain evidence="2">JCM 14326</strain>
    </source>
</reference>
<gene>
    <name evidence="1" type="ORF">GCM10009751_36700</name>
</gene>
<dbReference type="EMBL" id="BAAANL010000009">
    <property type="protein sequence ID" value="GAA1873865.1"/>
    <property type="molecule type" value="Genomic_DNA"/>
</dbReference>
<name>A0ABP4ZVP3_9MICO</name>
<protein>
    <submittedName>
        <fullName evidence="1">Uncharacterized protein</fullName>
    </submittedName>
</protein>
<sequence length="156" mass="16424">MAIYGDHLGASDDAYRAARALAHATIRLDHPEDPFDVQRQRPEYPEDTYSVIGNVLAVLRCLHQVVQQVDACQHRAAARATGRDLTAAAHGHLRDAVFALDRAHAHLDLALGVTSAITWQPAPTPQQPAAAVRADADVAPAASSGVTRGGASGLGL</sequence>
<keyword evidence="2" id="KW-1185">Reference proteome</keyword>
<organism evidence="1 2">
    <name type="scientific">Myceligenerans crystallogenes</name>
    <dbReference type="NCBI Taxonomy" id="316335"/>
    <lineage>
        <taxon>Bacteria</taxon>
        <taxon>Bacillati</taxon>
        <taxon>Actinomycetota</taxon>
        <taxon>Actinomycetes</taxon>
        <taxon>Micrococcales</taxon>
        <taxon>Promicromonosporaceae</taxon>
        <taxon>Myceligenerans</taxon>
    </lineage>
</organism>
<dbReference type="Proteomes" id="UP001501094">
    <property type="component" value="Unassembled WGS sequence"/>
</dbReference>